<comment type="function">
    <text evidence="8 10">Cotranslationally removes the N-terminal methionine from nascent proteins. The N-terminal methionine is often cleaved when the second residue in the primary sequence is small and uncharged (Met-Ala-, Cys, Gly, Pro, Ser, Thr, or Val).</text>
</comment>
<name>A0A507AIR1_9PEZI</name>
<comment type="caution">
    <text evidence="12">The sequence shown here is derived from an EMBL/GenBank/DDBJ whole genome shotgun (WGS) entry which is preliminary data.</text>
</comment>
<dbReference type="InParanoid" id="A0A507AIR1"/>
<dbReference type="InterPro" id="IPR013944">
    <property type="entry name" value="OxRdtase_put_C"/>
</dbReference>
<dbReference type="PRINTS" id="PR00599">
    <property type="entry name" value="MAPEPTIDASE"/>
</dbReference>
<feature type="binding site" evidence="8">
    <location>
        <position position="765"/>
    </location>
    <ligand>
        <name>Zn(2+)</name>
        <dbReference type="ChEBI" id="CHEBI:29105"/>
        <label>3</label>
    </ligand>
</feature>
<dbReference type="STRING" id="1093900.A0A507AIR1"/>
<dbReference type="PANTHER" id="PTHR43330:SF15">
    <property type="entry name" value="METHIONINE AMINOPEPTIDASE"/>
    <property type="match status" value="1"/>
</dbReference>
<dbReference type="OrthoDB" id="3209743at2759"/>
<comment type="subcellular location">
    <subcellularLocation>
        <location evidence="8">Cytoplasm</location>
    </subcellularLocation>
</comment>
<dbReference type="Pfam" id="PF00557">
    <property type="entry name" value="Peptidase_M24"/>
    <property type="match status" value="1"/>
</dbReference>
<comment type="cofactor">
    <cofactor evidence="8">
        <name>Zn(2+)</name>
        <dbReference type="ChEBI" id="CHEBI:29105"/>
    </cofactor>
    <cofactor evidence="8">
        <name>Co(2+)</name>
        <dbReference type="ChEBI" id="CHEBI:48828"/>
    </cofactor>
    <cofactor evidence="8">
        <name>Mn(2+)</name>
        <dbReference type="ChEBI" id="CHEBI:29035"/>
    </cofactor>
    <cofactor evidence="8">
        <name>Fe(2+)</name>
        <dbReference type="ChEBI" id="CHEBI:29033"/>
    </cofactor>
    <text evidence="8">Binds 2 divalent metal cations per subunit. Has a high-affinity and a low affinity metal-binding site. The true nature of the physiological cofactor is under debate. The enzyme is active with zinc, cobalt, manganese or divalent iron ions. Has high activity with zinc; zinc cofactor is transferred into the active site region by the ZNG1 zinc chaperone.</text>
</comment>
<dbReference type="EMBL" id="SKBQ01000005">
    <property type="protein sequence ID" value="TPX10095.1"/>
    <property type="molecule type" value="Genomic_DNA"/>
</dbReference>
<evidence type="ECO:0000256" key="1">
    <source>
        <dbReference type="ARBA" id="ARBA00022438"/>
    </source>
</evidence>
<feature type="binding site" evidence="8">
    <location>
        <position position="607"/>
    </location>
    <ligand>
        <name>a protein</name>
        <dbReference type="ChEBI" id="CHEBI:16541"/>
    </ligand>
    <ligandPart>
        <name>N-terminal L-methionine residue</name>
        <dbReference type="ChEBI" id="CHEBI:64731"/>
    </ligandPart>
</feature>
<dbReference type="GO" id="GO:0006508">
    <property type="term" value="P:proteolysis"/>
    <property type="evidence" value="ECO:0007669"/>
    <property type="project" value="UniProtKB-KW"/>
</dbReference>
<dbReference type="Gene3D" id="3.40.50.720">
    <property type="entry name" value="NAD(P)-binding Rossmann-like Domain"/>
    <property type="match status" value="1"/>
</dbReference>
<keyword evidence="7" id="KW-0862">Zinc</keyword>
<sequence>MAHGNGIDAAGAPGPVFNVLFVGAGGIVFGNDWVRWNHSAHLERILGRRLRVVGIVDPSRERFEWVMPRKEASLAKECYAATQHYISVQQAADDRKATDEDSKTGPVHLIMLASPPQFRGTTLPGADLEKQLVAAFGSGPAIFAEKPVTTGSADEAYAVARSLSASGNLVGVGYMLRYLKVVQKAARIIRDNNLVVMSVTARYVTAYAKMRKAEWWNKETQGGPIVEQATHFCDLCRYLGGEVVMDSVRATALEHDEKAGKLSHFTDAIQEDTIPAAKRIPRVTSAFWKYDSGAIGSLNHIIALHGITYSNEIDVVADGYQMRLVDLYNEPKLFVRYPSNEKEAEYYYSGDDPFYNELAAICCAQDRKINAGETRPATNNVQDGANVEGDDLLPNRILSSFEDATKTYEFSWKIRLEIDEPMHAPDKQKCLTEDCQNEAGTLQCPTCLKLGIKSSYFCSQDCFKKNWNEHKALHKTGTAELYNPYPTYAFTGSTRPVHPLSARRTVPKSIPHPEYAKSGIPSGERYLNRSKVDLLDAKGQEAMRKVSRLAREVLDIVAAEIRPGVTTDYLDEVCHKACLERDSYPSPLNYNFFPKSICTSVNEVICHGIPDQRKLEDGDIINLDVTLYHEGYHSDLNAAYYVGDKAKADPDSVRVVETARECLDEAIKLVKPGTPLREIGNAVEKYAKSKGCSVVRTWGGHGINSTFHASPFVPHYAKNKAVGVCKPGMTFTIEPAIALGKYRDITWPDNWTNTTIDGKRAAQFEHTLLVTETGVEVLTAPTEKSPGGPVPMPVASCS</sequence>
<dbReference type="GO" id="GO:0070006">
    <property type="term" value="F:metalloaminopeptidase activity"/>
    <property type="evidence" value="ECO:0007669"/>
    <property type="project" value="UniProtKB-UniRule"/>
</dbReference>
<evidence type="ECO:0000313" key="12">
    <source>
        <dbReference type="EMBL" id="TPX10095.1"/>
    </source>
</evidence>
<reference evidence="12 13" key="1">
    <citation type="submission" date="2019-06" db="EMBL/GenBank/DDBJ databases">
        <title>Draft genome sequence of the filamentous fungus Phialemoniopsis curvata isolated from diesel fuel.</title>
        <authorList>
            <person name="Varaljay V.A."/>
            <person name="Lyon W.J."/>
            <person name="Crouch A.L."/>
            <person name="Drake C.E."/>
            <person name="Hollomon J.M."/>
            <person name="Nadeau L.J."/>
            <person name="Nunn H.S."/>
            <person name="Stevenson B.S."/>
            <person name="Bojanowski C.L."/>
            <person name="Crookes-Goodson W.J."/>
        </authorList>
    </citation>
    <scope>NUCLEOTIDE SEQUENCE [LARGE SCALE GENOMIC DNA]</scope>
    <source>
        <strain evidence="12 13">D216</strain>
    </source>
</reference>
<dbReference type="Pfam" id="PF15801">
    <property type="entry name" value="zf-C6H2"/>
    <property type="match status" value="1"/>
</dbReference>
<dbReference type="HAMAP" id="MF_01974">
    <property type="entry name" value="MetAP_1"/>
    <property type="match status" value="1"/>
</dbReference>
<feature type="binding site" evidence="8">
    <location>
        <position position="708"/>
    </location>
    <ligand>
        <name>a protein</name>
        <dbReference type="ChEBI" id="CHEBI:16541"/>
    </ligand>
    <ligandPart>
        <name>N-terminal L-methionine residue</name>
        <dbReference type="ChEBI" id="CHEBI:64731"/>
    </ligandPart>
</feature>
<keyword evidence="1 8" id="KW-0031">Aminopeptidase</keyword>
<dbReference type="InterPro" id="IPR002467">
    <property type="entry name" value="Pept_M24A_MAP1"/>
</dbReference>
<dbReference type="InterPro" id="IPR001714">
    <property type="entry name" value="Pept_M24_MAP"/>
</dbReference>
<dbReference type="SUPFAM" id="SSF51735">
    <property type="entry name" value="NAD(P)-binding Rossmann-fold domains"/>
    <property type="match status" value="1"/>
</dbReference>
<organism evidence="12 13">
    <name type="scientific">Thyridium curvatum</name>
    <dbReference type="NCBI Taxonomy" id="1093900"/>
    <lineage>
        <taxon>Eukaryota</taxon>
        <taxon>Fungi</taxon>
        <taxon>Dikarya</taxon>
        <taxon>Ascomycota</taxon>
        <taxon>Pezizomycotina</taxon>
        <taxon>Sordariomycetes</taxon>
        <taxon>Sordariomycetidae</taxon>
        <taxon>Thyridiales</taxon>
        <taxon>Thyridiaceae</taxon>
        <taxon>Thyridium</taxon>
    </lineage>
</organism>
<dbReference type="SUPFAM" id="SSF55347">
    <property type="entry name" value="Glyceraldehyde-3-phosphate dehydrogenase-like, C-terminal domain"/>
    <property type="match status" value="1"/>
</dbReference>
<protein>
    <recommendedName>
        <fullName evidence="10">Methionine aminopeptidase</fullName>
        <ecNumber evidence="10">3.4.11.18</ecNumber>
    </recommendedName>
</protein>
<evidence type="ECO:0000259" key="11">
    <source>
        <dbReference type="PROSITE" id="PS52013"/>
    </source>
</evidence>
<feature type="binding site" evidence="8">
    <location>
        <position position="624"/>
    </location>
    <ligand>
        <name>Zn(2+)</name>
        <dbReference type="ChEBI" id="CHEBI:29105"/>
        <label>3</label>
    </ligand>
</feature>
<keyword evidence="4 8" id="KW-0479">Metal-binding</keyword>
<feature type="binding site" evidence="8">
    <location>
        <position position="765"/>
    </location>
    <ligand>
        <name>Zn(2+)</name>
        <dbReference type="ChEBI" id="CHEBI:29105"/>
        <label>4</label>
        <note>catalytic</note>
    </ligand>
</feature>
<dbReference type="Pfam" id="PF08635">
    <property type="entry name" value="ox_reductase_C"/>
    <property type="match status" value="1"/>
</dbReference>
<keyword evidence="5 9" id="KW-0863">Zinc-finger</keyword>
<evidence type="ECO:0000256" key="5">
    <source>
        <dbReference type="ARBA" id="ARBA00022771"/>
    </source>
</evidence>
<dbReference type="GO" id="GO:0004239">
    <property type="term" value="F:initiator methionyl aminopeptidase activity"/>
    <property type="evidence" value="ECO:0007669"/>
    <property type="project" value="UniProtKB-UniRule"/>
</dbReference>
<evidence type="ECO:0000313" key="13">
    <source>
        <dbReference type="Proteomes" id="UP000319257"/>
    </source>
</evidence>
<feature type="binding site" evidence="8">
    <location>
        <position position="734"/>
    </location>
    <ligand>
        <name>Zn(2+)</name>
        <dbReference type="ChEBI" id="CHEBI:29105"/>
        <label>4</label>
        <note>catalytic</note>
    </ligand>
</feature>
<evidence type="ECO:0000256" key="8">
    <source>
        <dbReference type="HAMAP-Rule" id="MF_03174"/>
    </source>
</evidence>
<dbReference type="PROSITE" id="PS52013">
    <property type="entry name" value="ZF_C6H2"/>
    <property type="match status" value="1"/>
</dbReference>
<dbReference type="GO" id="GO:0005829">
    <property type="term" value="C:cytosol"/>
    <property type="evidence" value="ECO:0007669"/>
    <property type="project" value="TreeGrafter"/>
</dbReference>
<dbReference type="InterPro" id="IPR000683">
    <property type="entry name" value="Gfo/Idh/MocA-like_OxRdtase_N"/>
</dbReference>
<dbReference type="InterPro" id="IPR000994">
    <property type="entry name" value="Pept_M24"/>
</dbReference>
<dbReference type="GO" id="GO:0000166">
    <property type="term" value="F:nucleotide binding"/>
    <property type="evidence" value="ECO:0007669"/>
    <property type="project" value="InterPro"/>
</dbReference>
<dbReference type="InterPro" id="IPR031615">
    <property type="entry name" value="Zfn-C6H2"/>
</dbReference>
<comment type="catalytic activity">
    <reaction evidence="8 10">
        <text>Release of N-terminal amino acids, preferentially methionine, from peptides and arylamides.</text>
        <dbReference type="EC" id="3.4.11.18"/>
    </reaction>
</comment>
<dbReference type="EC" id="3.4.11.18" evidence="10"/>
<dbReference type="Pfam" id="PF01408">
    <property type="entry name" value="GFO_IDH_MocA"/>
    <property type="match status" value="1"/>
</dbReference>
<dbReference type="Proteomes" id="UP000319257">
    <property type="component" value="Unassembled WGS sequence"/>
</dbReference>
<dbReference type="Gene3D" id="3.30.360.10">
    <property type="entry name" value="Dihydrodipicolinate Reductase, domain 2"/>
    <property type="match status" value="1"/>
</dbReference>
<evidence type="ECO:0000256" key="3">
    <source>
        <dbReference type="ARBA" id="ARBA00022670"/>
    </source>
</evidence>
<dbReference type="RefSeq" id="XP_030991806.1">
    <property type="nucleotide sequence ID" value="XM_031135354.1"/>
</dbReference>
<dbReference type="Gene3D" id="3.90.230.10">
    <property type="entry name" value="Creatinase/methionine aminopeptidase superfamily"/>
    <property type="match status" value="1"/>
</dbReference>
<comment type="cofactor">
    <cofactor evidence="10">
        <name>Co(2+)</name>
        <dbReference type="ChEBI" id="CHEBI:48828"/>
    </cofactor>
    <cofactor evidence="10">
        <name>Zn(2+)</name>
        <dbReference type="ChEBI" id="CHEBI:29105"/>
    </cofactor>
    <cofactor evidence="10">
        <name>Mn(2+)</name>
        <dbReference type="ChEBI" id="CHEBI:29035"/>
    </cofactor>
    <cofactor evidence="10">
        <name>Fe(2+)</name>
        <dbReference type="ChEBI" id="CHEBI:29033"/>
    </cofactor>
    <text evidence="10">Binds 2 divalent metal cations per subunit. Has a high-affinity and a low affinity metal-binding site. The true nature of the physiological cofactor is under debate. The enzyme is active with cobalt, zinc, manganese or divalent iron ions.</text>
</comment>
<evidence type="ECO:0000256" key="2">
    <source>
        <dbReference type="ARBA" id="ARBA00022490"/>
    </source>
</evidence>
<evidence type="ECO:0000256" key="4">
    <source>
        <dbReference type="ARBA" id="ARBA00022723"/>
    </source>
</evidence>
<dbReference type="CDD" id="cd01086">
    <property type="entry name" value="MetAP1"/>
    <property type="match status" value="1"/>
</dbReference>
<evidence type="ECO:0000256" key="9">
    <source>
        <dbReference type="PROSITE-ProRule" id="PRU01357"/>
    </source>
</evidence>
<proteinExistence type="inferred from homology"/>
<dbReference type="PANTHER" id="PTHR43330">
    <property type="entry name" value="METHIONINE AMINOPEPTIDASE"/>
    <property type="match status" value="1"/>
</dbReference>
<keyword evidence="6 8" id="KW-0378">Hydrolase</keyword>
<keyword evidence="13" id="KW-1185">Reference proteome</keyword>
<feature type="domain" description="C6H2-type" evidence="11">
    <location>
        <begin position="427"/>
        <end position="481"/>
    </location>
</feature>
<feature type="binding site" evidence="8">
    <location>
        <position position="635"/>
    </location>
    <ligand>
        <name>Zn(2+)</name>
        <dbReference type="ChEBI" id="CHEBI:29105"/>
        <label>4</label>
        <note>catalytic</note>
    </ligand>
</feature>
<dbReference type="SUPFAM" id="SSF55920">
    <property type="entry name" value="Creatinase/aminopeptidase"/>
    <property type="match status" value="1"/>
</dbReference>
<dbReference type="InterPro" id="IPR036005">
    <property type="entry name" value="Creatinase/aminopeptidase-like"/>
</dbReference>
<comment type="similarity">
    <text evidence="8 9">Belongs to the peptidase M24A family. Methionine aminopeptidase type 1 subfamily.</text>
</comment>
<evidence type="ECO:0000256" key="10">
    <source>
        <dbReference type="RuleBase" id="RU003653"/>
    </source>
</evidence>
<dbReference type="GO" id="GO:0008270">
    <property type="term" value="F:zinc ion binding"/>
    <property type="evidence" value="ECO:0007669"/>
    <property type="project" value="UniProtKB-KW"/>
</dbReference>
<feature type="binding site" evidence="8">
    <location>
        <position position="635"/>
    </location>
    <ligand>
        <name>Zn(2+)</name>
        <dbReference type="ChEBI" id="CHEBI:29105"/>
        <label>3</label>
    </ligand>
</feature>
<keyword evidence="3 8" id="KW-0645">Protease</keyword>
<dbReference type="NCBIfam" id="TIGR00500">
    <property type="entry name" value="met_pdase_I"/>
    <property type="match status" value="1"/>
</dbReference>
<dbReference type="AlphaFoldDB" id="A0A507AIR1"/>
<gene>
    <name evidence="12" type="ORF">E0L32_001292</name>
</gene>
<dbReference type="InterPro" id="IPR036291">
    <property type="entry name" value="NAD(P)-bd_dom_sf"/>
</dbReference>
<dbReference type="GeneID" id="41968739"/>
<evidence type="ECO:0000256" key="7">
    <source>
        <dbReference type="ARBA" id="ARBA00022833"/>
    </source>
</evidence>
<accession>A0A507AIR1</accession>
<evidence type="ECO:0000256" key="6">
    <source>
        <dbReference type="ARBA" id="ARBA00022801"/>
    </source>
</evidence>
<keyword evidence="2 8" id="KW-0963">Cytoplasm</keyword>
<feature type="binding site" evidence="8">
    <location>
        <position position="701"/>
    </location>
    <ligand>
        <name>Zn(2+)</name>
        <dbReference type="ChEBI" id="CHEBI:29105"/>
        <label>4</label>
        <note>catalytic</note>
    </ligand>
</feature>
<comment type="subunit">
    <text evidence="8">Associates with the 60S ribosomal subunit of the 80S translational complex.</text>
</comment>